<dbReference type="GO" id="GO:0016020">
    <property type="term" value="C:membrane"/>
    <property type="evidence" value="ECO:0007669"/>
    <property type="project" value="UniProtKB-SubCell"/>
</dbReference>
<dbReference type="InterPro" id="IPR011527">
    <property type="entry name" value="ABC1_TM_dom"/>
</dbReference>
<feature type="transmembrane region" description="Helical" evidence="11">
    <location>
        <begin position="157"/>
        <end position="180"/>
    </location>
</feature>
<dbReference type="GO" id="GO:0008559">
    <property type="term" value="F:ABC-type xenobiotic transporter activity"/>
    <property type="evidence" value="ECO:0007669"/>
    <property type="project" value="UniProtKB-EC"/>
</dbReference>
<dbReference type="SMART" id="SM00382">
    <property type="entry name" value="AAA"/>
    <property type="match status" value="1"/>
</dbReference>
<dbReference type="PROSITE" id="PS00211">
    <property type="entry name" value="ABC_TRANSPORTER_1"/>
    <property type="match status" value="1"/>
</dbReference>
<dbReference type="InterPro" id="IPR003593">
    <property type="entry name" value="AAA+_ATPase"/>
</dbReference>
<dbReference type="InParanoid" id="A0A061GB27"/>
<dbReference type="SUPFAM" id="SSF52540">
    <property type="entry name" value="P-loop containing nucleoside triphosphate hydrolases"/>
    <property type="match status" value="2"/>
</dbReference>
<evidence type="ECO:0000256" key="3">
    <source>
        <dbReference type="ARBA" id="ARBA00012191"/>
    </source>
</evidence>
<feature type="transmembrane region" description="Helical" evidence="11">
    <location>
        <begin position="31"/>
        <end position="49"/>
    </location>
</feature>
<feature type="transmembrane region" description="Helical" evidence="11">
    <location>
        <begin position="192"/>
        <end position="211"/>
    </location>
</feature>
<evidence type="ECO:0000256" key="11">
    <source>
        <dbReference type="SAM" id="Phobius"/>
    </source>
</evidence>
<protein>
    <recommendedName>
        <fullName evidence="3">ABC-type xenobiotic transporter</fullName>
        <ecNumber evidence="3">7.6.2.2</ecNumber>
    </recommendedName>
</protein>
<feature type="domain" description="ABC transmembrane type-1" evidence="13">
    <location>
        <begin position="157"/>
        <end position="438"/>
    </location>
</feature>
<dbReference type="PANTHER" id="PTHR24223:SF108">
    <property type="entry name" value="ABC TRANSPORTER C FAMILY MEMBER 8"/>
    <property type="match status" value="1"/>
</dbReference>
<dbReference type="GO" id="GO:0140359">
    <property type="term" value="F:ABC-type transporter activity"/>
    <property type="evidence" value="ECO:0000318"/>
    <property type="project" value="GO_Central"/>
</dbReference>
<feature type="domain" description="ABC transmembrane type-1" evidence="13">
    <location>
        <begin position="624"/>
        <end position="813"/>
    </location>
</feature>
<comment type="similarity">
    <text evidence="2">Belongs to the ABC transporter superfamily. ABCC family. Conjugate transporter (TC 3.A.1.208) subfamily.</text>
</comment>
<dbReference type="Pfam" id="PF00664">
    <property type="entry name" value="ABC_membrane"/>
    <property type="match status" value="1"/>
</dbReference>
<proteinExistence type="inferred from homology"/>
<reference evidence="14 15" key="1">
    <citation type="journal article" date="2013" name="Genome Biol.">
        <title>The genome sequence of the most widely cultivated cacao type and its use to identify candidate genes regulating pod color.</title>
        <authorList>
            <person name="Motamayor J.C."/>
            <person name="Mockaitis K."/>
            <person name="Schmutz J."/>
            <person name="Haiminen N."/>
            <person name="Iii D.L."/>
            <person name="Cornejo O."/>
            <person name="Findley S.D."/>
            <person name="Zheng P."/>
            <person name="Utro F."/>
            <person name="Royaert S."/>
            <person name="Saski C."/>
            <person name="Jenkins J."/>
            <person name="Podicheti R."/>
            <person name="Zhao M."/>
            <person name="Scheffler B.E."/>
            <person name="Stack J.C."/>
            <person name="Feltus F.A."/>
            <person name="Mustiga G.M."/>
            <person name="Amores F."/>
            <person name="Phillips W."/>
            <person name="Marelli J.P."/>
            <person name="May G.D."/>
            <person name="Shapiro H."/>
            <person name="Ma J."/>
            <person name="Bustamante C.D."/>
            <person name="Schnell R.J."/>
            <person name="Main D."/>
            <person name="Gilbert D."/>
            <person name="Parida L."/>
            <person name="Kuhn D.N."/>
        </authorList>
    </citation>
    <scope>NUCLEOTIDE SEQUENCE [LARGE SCALE GENOMIC DNA]</scope>
    <source>
        <strain evidence="15">cv. Matina 1-6</strain>
    </source>
</reference>
<dbReference type="Proteomes" id="UP000026915">
    <property type="component" value="Chromosome 6"/>
</dbReference>
<dbReference type="SUPFAM" id="SSF90123">
    <property type="entry name" value="ABC transporter transmembrane region"/>
    <property type="match status" value="2"/>
</dbReference>
<comment type="subcellular location">
    <subcellularLocation>
        <location evidence="1">Membrane</location>
        <topology evidence="1">Multi-pass membrane protein</topology>
    </subcellularLocation>
</comment>
<keyword evidence="7" id="KW-0067">ATP-binding</keyword>
<dbReference type="InterPro" id="IPR017871">
    <property type="entry name" value="ABC_transporter-like_CS"/>
</dbReference>
<dbReference type="InterPro" id="IPR036640">
    <property type="entry name" value="ABC1_TM_sf"/>
</dbReference>
<comment type="catalytic activity">
    <reaction evidence="10">
        <text>ATP + H2O + xenobioticSide 1 = ADP + phosphate + xenobioticSide 2.</text>
        <dbReference type="EC" id="7.6.2.2"/>
    </reaction>
</comment>
<evidence type="ECO:0000256" key="10">
    <source>
        <dbReference type="ARBA" id="ARBA00034018"/>
    </source>
</evidence>
<evidence type="ECO:0000256" key="6">
    <source>
        <dbReference type="ARBA" id="ARBA00022741"/>
    </source>
</evidence>
<evidence type="ECO:0000256" key="1">
    <source>
        <dbReference type="ARBA" id="ARBA00004141"/>
    </source>
</evidence>
<keyword evidence="15" id="KW-1185">Reference proteome</keyword>
<dbReference type="EMBL" id="CM001884">
    <property type="protein sequence ID" value="EOY27090.1"/>
    <property type="molecule type" value="Genomic_DNA"/>
</dbReference>
<dbReference type="InterPro" id="IPR050173">
    <property type="entry name" value="ABC_transporter_C-like"/>
</dbReference>
<keyword evidence="8 11" id="KW-1133">Transmembrane helix</keyword>
<evidence type="ECO:0000256" key="7">
    <source>
        <dbReference type="ARBA" id="ARBA00022840"/>
    </source>
</evidence>
<feature type="transmembrane region" description="Helical" evidence="11">
    <location>
        <begin position="657"/>
        <end position="682"/>
    </location>
</feature>
<feature type="transmembrane region" description="Helical" evidence="11">
    <location>
        <begin position="629"/>
        <end position="651"/>
    </location>
</feature>
<evidence type="ECO:0000256" key="4">
    <source>
        <dbReference type="ARBA" id="ARBA00022448"/>
    </source>
</evidence>
<feature type="transmembrane region" description="Helical" evidence="11">
    <location>
        <begin position="288"/>
        <end position="312"/>
    </location>
</feature>
<evidence type="ECO:0000256" key="2">
    <source>
        <dbReference type="ARBA" id="ARBA00009726"/>
    </source>
</evidence>
<keyword evidence="4" id="KW-0813">Transport</keyword>
<keyword evidence="5 11" id="KW-0812">Transmembrane</keyword>
<keyword evidence="6" id="KW-0547">Nucleotide-binding</keyword>
<dbReference type="Gramene" id="EOY27090">
    <property type="protein sequence ID" value="EOY27090"/>
    <property type="gene ID" value="TCM_029023"/>
</dbReference>
<dbReference type="Pfam" id="PF00005">
    <property type="entry name" value="ABC_tran"/>
    <property type="match status" value="2"/>
</dbReference>
<evidence type="ECO:0000313" key="15">
    <source>
        <dbReference type="Proteomes" id="UP000026915"/>
    </source>
</evidence>
<organism evidence="14 15">
    <name type="scientific">Theobroma cacao</name>
    <name type="common">Cacao</name>
    <name type="synonym">Cocoa</name>
    <dbReference type="NCBI Taxonomy" id="3641"/>
    <lineage>
        <taxon>Eukaryota</taxon>
        <taxon>Viridiplantae</taxon>
        <taxon>Streptophyta</taxon>
        <taxon>Embryophyta</taxon>
        <taxon>Tracheophyta</taxon>
        <taxon>Spermatophyta</taxon>
        <taxon>Magnoliopsida</taxon>
        <taxon>eudicotyledons</taxon>
        <taxon>Gunneridae</taxon>
        <taxon>Pentapetalae</taxon>
        <taxon>rosids</taxon>
        <taxon>malvids</taxon>
        <taxon>Malvales</taxon>
        <taxon>Malvaceae</taxon>
        <taxon>Byttnerioideae</taxon>
        <taxon>Theobroma</taxon>
    </lineage>
</organism>
<dbReference type="PROSITE" id="PS50893">
    <property type="entry name" value="ABC_TRANSPORTER_2"/>
    <property type="match status" value="1"/>
</dbReference>
<keyword evidence="9 11" id="KW-0472">Membrane</keyword>
<evidence type="ECO:0000313" key="14">
    <source>
        <dbReference type="EMBL" id="EOY27090.1"/>
    </source>
</evidence>
<evidence type="ECO:0000259" key="12">
    <source>
        <dbReference type="PROSITE" id="PS50893"/>
    </source>
</evidence>
<dbReference type="FunFam" id="1.20.1560.10:FF:000003">
    <property type="entry name" value="ABC transporter C family member 10"/>
    <property type="match status" value="1"/>
</dbReference>
<name>A0A061GB27_THECC</name>
<dbReference type="Gene3D" id="3.40.50.300">
    <property type="entry name" value="P-loop containing nucleotide triphosphate hydrolases"/>
    <property type="match status" value="2"/>
</dbReference>
<dbReference type="PANTHER" id="PTHR24223">
    <property type="entry name" value="ATP-BINDING CASSETTE SUB-FAMILY C"/>
    <property type="match status" value="1"/>
</dbReference>
<feature type="domain" description="ABC transporter" evidence="12">
    <location>
        <begin position="435"/>
        <end position="638"/>
    </location>
</feature>
<evidence type="ECO:0000256" key="9">
    <source>
        <dbReference type="ARBA" id="ARBA00023136"/>
    </source>
</evidence>
<dbReference type="OMA" id="ICKVVES"/>
<dbReference type="AlphaFoldDB" id="A0A061GB27"/>
<evidence type="ECO:0000256" key="5">
    <source>
        <dbReference type="ARBA" id="ARBA00022692"/>
    </source>
</evidence>
<dbReference type="InterPro" id="IPR003439">
    <property type="entry name" value="ABC_transporter-like_ATP-bd"/>
</dbReference>
<dbReference type="PROSITE" id="PS50929">
    <property type="entry name" value="ABC_TM1F"/>
    <property type="match status" value="2"/>
</dbReference>
<dbReference type="Gene3D" id="1.20.1560.10">
    <property type="entry name" value="ABC transporter type 1, transmembrane domain"/>
    <property type="match status" value="2"/>
</dbReference>
<sequence length="981" mass="109172">MHQNSHSFSLLVTALNIKLLLQTHNIPIFDVMPWPINILLLFCAFTKLLSSATQRNEDQSLSEPLLVSKAEKTQVGIGQASFFSKLTFSWINPLFSLGYSKLLTLEDIPSLVDEDEARLAYEKFSHAWEFLVREKSLSNSTNLVLRALAKEYFKQNILIAICAFLRIVSVVSLPLLLYAFVNYSNHSEDNKYEGLSILGCLVICKVVESLSQRRWFFSSRRLGMRMRSALMVAVYQKLLKLSCVGRRRHSSGEVVNFIAVDAYRLGEFLWWLHAAWSLALQRFMSIGVLFYVVGLGALPGLVPLLICGLLNVPFANVPQKCPTEFMVAQDERLRLTSEVLNNMKIIKLQSWEEIFKNWIEARRDNEFKWLAKEQISKAYGTDLFWISPTIISSVIFLGCALFGSAPPNASTIFTVLATPRSMGEPVTMIPGAPSIIMQVKVSTERINAFLLDDELKNEKGQKIAVCEPVGAGKPSLLHAMLGEIPKISGTSGTIHDNMLYGKPMDEEGYKRAVKSCALDKDIDNFDHGCPTEIVQRGINMSGGQKQRIQLARAVYDDADIYLLDDPFSAVDAQTAAVLFNDCVMAALGKKTVVLVTHQVEFLSKVDRILAAASYWLAVSIQIPKISSGVLIGVYTGISTLSAVFVHLSFMAAGSIELLAAIGVIAFVTWEVLVVAILAFGAVKYIQGYHLASARELIRINGTTKAPVMNYAAETSVGVVTIRAFNKVERFFKNYLKPVDTDAALFFHCAAAMEWLILRIEALQNLTMFTSFFLLGLLPKGYVAPGLAGLSLSYALSITSTQVFMSRWYCTLSNYIISVERIKQFMSIPAEPPATIEDKRPPSTWPSKGRIELLELKIRYHPNAPLVLKEITCIFKEGTRVRVVGRTGSGKSTLISALFRLVVPARGNILIDGLYICSIGLKDLRMKLSIIPQEPTLFRGCVRTNLDPLGLYTDEDIWKSVMKGRIGVWDSDNSFALEESCL</sequence>
<dbReference type="InterPro" id="IPR044746">
    <property type="entry name" value="ABCC_6TM_D1"/>
</dbReference>
<evidence type="ECO:0000259" key="13">
    <source>
        <dbReference type="PROSITE" id="PS50929"/>
    </source>
</evidence>
<dbReference type="GO" id="GO:0055085">
    <property type="term" value="P:transmembrane transport"/>
    <property type="evidence" value="ECO:0000318"/>
    <property type="project" value="GO_Central"/>
</dbReference>
<accession>A0A061GB27</accession>
<dbReference type="EC" id="7.6.2.2" evidence="3"/>
<dbReference type="GO" id="GO:0005524">
    <property type="term" value="F:ATP binding"/>
    <property type="evidence" value="ECO:0007669"/>
    <property type="project" value="UniProtKB-KW"/>
</dbReference>
<dbReference type="HOGENOM" id="CLU_000604_27_0_1"/>
<dbReference type="GO" id="GO:0016887">
    <property type="term" value="F:ATP hydrolysis activity"/>
    <property type="evidence" value="ECO:0007669"/>
    <property type="project" value="InterPro"/>
</dbReference>
<evidence type="ECO:0000256" key="8">
    <source>
        <dbReference type="ARBA" id="ARBA00022989"/>
    </source>
</evidence>
<dbReference type="CDD" id="cd18579">
    <property type="entry name" value="ABC_6TM_ABCC_D1"/>
    <property type="match status" value="1"/>
</dbReference>
<feature type="transmembrane region" description="Helical" evidence="11">
    <location>
        <begin position="383"/>
        <end position="403"/>
    </location>
</feature>
<gene>
    <name evidence="14" type="ORF">TCM_029023</name>
</gene>
<dbReference type="eggNOG" id="KOG0054">
    <property type="taxonomic scope" value="Eukaryota"/>
</dbReference>
<dbReference type="InterPro" id="IPR027417">
    <property type="entry name" value="P-loop_NTPase"/>
</dbReference>